<reference evidence="1" key="1">
    <citation type="submission" date="2022-11" db="EMBL/GenBank/DDBJ databases">
        <title>Centuries of genome instability and evolution in soft-shell clam transmissible cancer (bioRxiv).</title>
        <authorList>
            <person name="Hart S.F.M."/>
            <person name="Yonemitsu M.A."/>
            <person name="Giersch R.M."/>
            <person name="Beal B.F."/>
            <person name="Arriagada G."/>
            <person name="Davis B.W."/>
            <person name="Ostrander E.A."/>
            <person name="Goff S.P."/>
            <person name="Metzger M.J."/>
        </authorList>
    </citation>
    <scope>NUCLEOTIDE SEQUENCE</scope>
    <source>
        <strain evidence="1">MELC-2E11</strain>
        <tissue evidence="1">Siphon/mantle</tissue>
    </source>
</reference>
<organism evidence="1 2">
    <name type="scientific">Mya arenaria</name>
    <name type="common">Soft-shell clam</name>
    <dbReference type="NCBI Taxonomy" id="6604"/>
    <lineage>
        <taxon>Eukaryota</taxon>
        <taxon>Metazoa</taxon>
        <taxon>Spiralia</taxon>
        <taxon>Lophotrochozoa</taxon>
        <taxon>Mollusca</taxon>
        <taxon>Bivalvia</taxon>
        <taxon>Autobranchia</taxon>
        <taxon>Heteroconchia</taxon>
        <taxon>Euheterodonta</taxon>
        <taxon>Imparidentia</taxon>
        <taxon>Neoheterodontei</taxon>
        <taxon>Myida</taxon>
        <taxon>Myoidea</taxon>
        <taxon>Myidae</taxon>
        <taxon>Mya</taxon>
    </lineage>
</organism>
<protein>
    <submittedName>
        <fullName evidence="1">Uncharacterized protein</fullName>
    </submittedName>
</protein>
<dbReference type="Proteomes" id="UP001164746">
    <property type="component" value="Chromosome 2"/>
</dbReference>
<accession>A0ABY7DF45</accession>
<proteinExistence type="predicted"/>
<sequence length="310" mass="35376">FQNESLMKKAFKQIEENAVAMKEETTKLRTGYKDIQQKVSDDYNEAFKVKKEVEKTKAGEKMAGNSDKEEWTPPAAVFTGVKLGTGVSAASGLAYAAGKWIYNYMSNKQNRESNLEEFKAFEKSYKDATGDADGQRQMLEKHRKKTIEQKKEAINNVHKMRAMCSQHVSAGDPRCLLVVQENLCKVDKILTRIIEFWSSMAAVAQDLIENGKTLPEILTDLGPEHMAKMPEEMKTELNGMVQNCILEIEKGWNLVGGICFVYIRDNDIRLQRDYEFLSTPIDQMAQADRRTRESKLLTLMEQEVEKNLCH</sequence>
<evidence type="ECO:0000313" key="1">
    <source>
        <dbReference type="EMBL" id="WAQ96314.1"/>
    </source>
</evidence>
<dbReference type="EMBL" id="CP111013">
    <property type="protein sequence ID" value="WAQ96314.1"/>
    <property type="molecule type" value="Genomic_DNA"/>
</dbReference>
<keyword evidence="2" id="KW-1185">Reference proteome</keyword>
<feature type="non-terminal residue" evidence="1">
    <location>
        <position position="1"/>
    </location>
</feature>
<evidence type="ECO:0000313" key="2">
    <source>
        <dbReference type="Proteomes" id="UP001164746"/>
    </source>
</evidence>
<gene>
    <name evidence="1" type="ORF">MAR_029004</name>
</gene>
<name>A0ABY7DF45_MYAAR</name>